<keyword evidence="5 8" id="KW-0808">Transferase</keyword>
<dbReference type="NCBIfam" id="TIGR00212">
    <property type="entry name" value="hemC"/>
    <property type="match status" value="1"/>
</dbReference>
<dbReference type="Gene3D" id="3.30.160.40">
    <property type="entry name" value="Porphobilinogen deaminase, C-terminal domain"/>
    <property type="match status" value="1"/>
</dbReference>
<dbReference type="RefSeq" id="WP_345489804.1">
    <property type="nucleotide sequence ID" value="NZ_BAABHY010000001.1"/>
</dbReference>
<protein>
    <recommendedName>
        <fullName evidence="8">Porphobilinogen deaminase</fullName>
        <shortName evidence="8">PBG</shortName>
        <ecNumber evidence="8">2.5.1.61</ecNumber>
    </recommendedName>
    <alternativeName>
        <fullName evidence="8">Hydroxymethylbilane synthase</fullName>
        <shortName evidence="8">HMBS</shortName>
    </alternativeName>
    <alternativeName>
        <fullName evidence="8">Pre-uroporphyrinogen synthase</fullName>
    </alternativeName>
</protein>
<evidence type="ECO:0000256" key="2">
    <source>
        <dbReference type="ARBA" id="ARBA00004735"/>
    </source>
</evidence>
<dbReference type="InterPro" id="IPR036803">
    <property type="entry name" value="Porphobilinogen_deaminase_C_sf"/>
</dbReference>
<dbReference type="InterPro" id="IPR022418">
    <property type="entry name" value="Porphobilinogen_deaminase_C"/>
</dbReference>
<comment type="caution">
    <text evidence="11">The sequence shown here is derived from an EMBL/GenBank/DDBJ whole genome shotgun (WGS) entry which is preliminary data.</text>
</comment>
<comment type="subunit">
    <text evidence="4 8">Monomer.</text>
</comment>
<dbReference type="Pfam" id="PF03900">
    <property type="entry name" value="Porphobil_deamC"/>
    <property type="match status" value="1"/>
</dbReference>
<comment type="miscellaneous">
    <text evidence="8">The porphobilinogen subunits are added to the dipyrromethane group.</text>
</comment>
<evidence type="ECO:0000256" key="8">
    <source>
        <dbReference type="HAMAP-Rule" id="MF_00260"/>
    </source>
</evidence>
<feature type="modified residue" description="S-(dipyrrolylmethanemethyl)cysteine" evidence="8">
    <location>
        <position position="242"/>
    </location>
</feature>
<comment type="cofactor">
    <cofactor evidence="8">
        <name>dipyrromethane</name>
        <dbReference type="ChEBI" id="CHEBI:60342"/>
    </cofactor>
    <text evidence="8">Binds 1 dipyrromethane group covalently.</text>
</comment>
<keyword evidence="12" id="KW-1185">Reference proteome</keyword>
<dbReference type="Gene3D" id="3.40.190.10">
    <property type="entry name" value="Periplasmic binding protein-like II"/>
    <property type="match status" value="2"/>
</dbReference>
<dbReference type="InterPro" id="IPR022419">
    <property type="entry name" value="Porphobilin_deaminase_cofac_BS"/>
</dbReference>
<evidence type="ECO:0000256" key="7">
    <source>
        <dbReference type="ARBA" id="ARBA00048169"/>
    </source>
</evidence>
<dbReference type="Pfam" id="PF01379">
    <property type="entry name" value="Porphobil_deam"/>
    <property type="match status" value="1"/>
</dbReference>
<dbReference type="PIRSF" id="PIRSF001438">
    <property type="entry name" value="4pyrrol_synth_OHMeBilane_synth"/>
    <property type="match status" value="1"/>
</dbReference>
<evidence type="ECO:0000259" key="9">
    <source>
        <dbReference type="Pfam" id="PF01379"/>
    </source>
</evidence>
<dbReference type="HAMAP" id="MF_00260">
    <property type="entry name" value="Porphobil_deam"/>
    <property type="match status" value="1"/>
</dbReference>
<keyword evidence="6 8" id="KW-0627">Porphyrin biosynthesis</keyword>
<evidence type="ECO:0000313" key="12">
    <source>
        <dbReference type="Proteomes" id="UP001500171"/>
    </source>
</evidence>
<accession>A0ABP9NA37</accession>
<comment type="similarity">
    <text evidence="3 8">Belongs to the HMBS family.</text>
</comment>
<dbReference type="PANTHER" id="PTHR11557">
    <property type="entry name" value="PORPHOBILINOGEN DEAMINASE"/>
    <property type="match status" value="1"/>
</dbReference>
<gene>
    <name evidence="8 11" type="primary">hemC</name>
    <name evidence="11" type="ORF">GCM10023211_11680</name>
</gene>
<reference evidence="12" key="1">
    <citation type="journal article" date="2019" name="Int. J. Syst. Evol. Microbiol.">
        <title>The Global Catalogue of Microorganisms (GCM) 10K type strain sequencing project: providing services to taxonomists for standard genome sequencing and annotation.</title>
        <authorList>
            <consortium name="The Broad Institute Genomics Platform"/>
            <consortium name="The Broad Institute Genome Sequencing Center for Infectious Disease"/>
            <person name="Wu L."/>
            <person name="Ma J."/>
        </authorList>
    </citation>
    <scope>NUCLEOTIDE SEQUENCE [LARGE SCALE GENOMIC DNA]</scope>
    <source>
        <strain evidence="12">JCM 18050</strain>
    </source>
</reference>
<comment type="catalytic activity">
    <reaction evidence="7 8">
        <text>4 porphobilinogen + H2O = hydroxymethylbilane + 4 NH4(+)</text>
        <dbReference type="Rhea" id="RHEA:13185"/>
        <dbReference type="ChEBI" id="CHEBI:15377"/>
        <dbReference type="ChEBI" id="CHEBI:28938"/>
        <dbReference type="ChEBI" id="CHEBI:57845"/>
        <dbReference type="ChEBI" id="CHEBI:58126"/>
        <dbReference type="EC" id="2.5.1.61"/>
    </reaction>
</comment>
<feature type="domain" description="Porphobilinogen deaminase C-terminal" evidence="10">
    <location>
        <begin position="226"/>
        <end position="295"/>
    </location>
</feature>
<dbReference type="PRINTS" id="PR00151">
    <property type="entry name" value="PORPHBDMNASE"/>
</dbReference>
<dbReference type="EMBL" id="BAABHY010000001">
    <property type="protein sequence ID" value="GAA5108921.1"/>
    <property type="molecule type" value="Genomic_DNA"/>
</dbReference>
<sequence length="307" mass="33745">MQVQTLKIATRKSPLALWQANYVKAQLMLHHPQLAVELVPMVTQGDVLLDSPLSKIGGKGLFVKQLELALLNHEADIAVHSIKDIPAEFPQGLALTTICKRDDVRDAFVSNRYTDLAQLPANAVVGTSSLRRQCQLKAHYPHLVVKDLRGNVGSRLAKLDNGEYDAIILAAVGLKRLELQERIKQAIPIEIMLPAVGQGAVGIESRENDHIINQLLKPLDDQHTRYCITAERAMNHHLQGGCQVPIACYSKLENTRLNLQGLVGSLDGKTIITANVTGDQQQASELGIKLAQQLLEQGAEKILNQIR</sequence>
<evidence type="ECO:0000256" key="5">
    <source>
        <dbReference type="ARBA" id="ARBA00022679"/>
    </source>
</evidence>
<dbReference type="SUPFAM" id="SSF54782">
    <property type="entry name" value="Porphobilinogen deaminase (hydroxymethylbilane synthase), C-terminal domain"/>
    <property type="match status" value="1"/>
</dbReference>
<dbReference type="PANTHER" id="PTHR11557:SF0">
    <property type="entry name" value="PORPHOBILINOGEN DEAMINASE"/>
    <property type="match status" value="1"/>
</dbReference>
<dbReference type="SUPFAM" id="SSF53850">
    <property type="entry name" value="Periplasmic binding protein-like II"/>
    <property type="match status" value="1"/>
</dbReference>
<dbReference type="PROSITE" id="PS00533">
    <property type="entry name" value="PORPHOBILINOGEN_DEAM"/>
    <property type="match status" value="1"/>
</dbReference>
<organism evidence="11 12">
    <name type="scientific">Orbus sasakiae</name>
    <dbReference type="NCBI Taxonomy" id="1078475"/>
    <lineage>
        <taxon>Bacteria</taxon>
        <taxon>Pseudomonadati</taxon>
        <taxon>Pseudomonadota</taxon>
        <taxon>Gammaproteobacteria</taxon>
        <taxon>Orbales</taxon>
        <taxon>Orbaceae</taxon>
        <taxon>Orbus</taxon>
    </lineage>
</organism>
<dbReference type="EC" id="2.5.1.61" evidence="8"/>
<dbReference type="InterPro" id="IPR000860">
    <property type="entry name" value="HemC"/>
</dbReference>
<evidence type="ECO:0000256" key="6">
    <source>
        <dbReference type="ARBA" id="ARBA00023244"/>
    </source>
</evidence>
<name>A0ABP9NA37_9GAMM</name>
<feature type="domain" description="Porphobilinogen deaminase N-terminal" evidence="9">
    <location>
        <begin position="6"/>
        <end position="212"/>
    </location>
</feature>
<dbReference type="CDD" id="cd13646">
    <property type="entry name" value="PBP2_EcHMBS_like"/>
    <property type="match status" value="1"/>
</dbReference>
<dbReference type="InterPro" id="IPR022417">
    <property type="entry name" value="Porphobilin_deaminase_N"/>
</dbReference>
<dbReference type="Proteomes" id="UP001500171">
    <property type="component" value="Unassembled WGS sequence"/>
</dbReference>
<evidence type="ECO:0000256" key="3">
    <source>
        <dbReference type="ARBA" id="ARBA00005638"/>
    </source>
</evidence>
<comment type="function">
    <text evidence="1 8">Tetrapolymerization of the monopyrrole PBG into the hydroxymethylbilane pre-uroporphyrinogen in several discrete steps.</text>
</comment>
<evidence type="ECO:0000256" key="4">
    <source>
        <dbReference type="ARBA" id="ARBA00011245"/>
    </source>
</evidence>
<evidence type="ECO:0000256" key="1">
    <source>
        <dbReference type="ARBA" id="ARBA00002869"/>
    </source>
</evidence>
<evidence type="ECO:0000313" key="11">
    <source>
        <dbReference type="EMBL" id="GAA5108921.1"/>
    </source>
</evidence>
<proteinExistence type="inferred from homology"/>
<comment type="pathway">
    <text evidence="2">Porphyrin-containing compound metabolism; protoporphyrin-IX biosynthesis; coproporphyrinogen-III from 5-aminolevulinate: step 2/4.</text>
</comment>
<evidence type="ECO:0000259" key="10">
    <source>
        <dbReference type="Pfam" id="PF03900"/>
    </source>
</evidence>